<dbReference type="Gene3D" id="2.60.40.1120">
    <property type="entry name" value="Carboxypeptidase-like, regulatory domain"/>
    <property type="match status" value="1"/>
</dbReference>
<organism evidence="13 14">
    <name type="scientific">Chryseosolibacter histidini</name>
    <dbReference type="NCBI Taxonomy" id="2782349"/>
    <lineage>
        <taxon>Bacteria</taxon>
        <taxon>Pseudomonadati</taxon>
        <taxon>Bacteroidota</taxon>
        <taxon>Cytophagia</taxon>
        <taxon>Cytophagales</taxon>
        <taxon>Chryseotaleaceae</taxon>
        <taxon>Chryseosolibacter</taxon>
    </lineage>
</organism>
<keyword evidence="10" id="KW-0732">Signal</keyword>
<evidence type="ECO:0000256" key="7">
    <source>
        <dbReference type="ARBA" id="ARBA00023237"/>
    </source>
</evidence>
<evidence type="ECO:0000313" key="14">
    <source>
        <dbReference type="Proteomes" id="UP001319200"/>
    </source>
</evidence>
<keyword evidence="3 8" id="KW-1134">Transmembrane beta strand</keyword>
<evidence type="ECO:0000256" key="5">
    <source>
        <dbReference type="ARBA" id="ARBA00023077"/>
    </source>
</evidence>
<dbReference type="InterPro" id="IPR000531">
    <property type="entry name" value="Beta-barrel_TonB"/>
</dbReference>
<evidence type="ECO:0000256" key="3">
    <source>
        <dbReference type="ARBA" id="ARBA00022452"/>
    </source>
</evidence>
<reference evidence="13 14" key="1">
    <citation type="submission" date="2021-05" db="EMBL/GenBank/DDBJ databases">
        <title>A Polyphasic approach of four new species of the genus Ohtaekwangia: Ohtaekwangia histidinii sp. nov., Ohtaekwangia cretensis sp. nov., Ohtaekwangia indiensis sp. nov., Ohtaekwangia reichenbachii sp. nov. from diverse environment.</title>
        <authorList>
            <person name="Octaviana S."/>
        </authorList>
    </citation>
    <scope>NUCLEOTIDE SEQUENCE [LARGE SCALE GENOMIC DNA]</scope>
    <source>
        <strain evidence="13 14">PWU4</strain>
    </source>
</reference>
<dbReference type="InterPro" id="IPR037066">
    <property type="entry name" value="Plug_dom_sf"/>
</dbReference>
<dbReference type="Pfam" id="PF13715">
    <property type="entry name" value="CarbopepD_reg_2"/>
    <property type="match status" value="1"/>
</dbReference>
<dbReference type="NCBIfam" id="TIGR04057">
    <property type="entry name" value="SusC_RagA_signa"/>
    <property type="match status" value="1"/>
</dbReference>
<feature type="chain" id="PRO_5042894977" evidence="10">
    <location>
        <begin position="26"/>
        <end position="1179"/>
    </location>
</feature>
<dbReference type="InterPro" id="IPR039426">
    <property type="entry name" value="TonB-dep_rcpt-like"/>
</dbReference>
<name>A0AAP2DLX9_9BACT</name>
<evidence type="ECO:0000313" key="13">
    <source>
        <dbReference type="EMBL" id="MBT1698760.1"/>
    </source>
</evidence>
<dbReference type="SUPFAM" id="SSF49464">
    <property type="entry name" value="Carboxypeptidase regulatory domain-like"/>
    <property type="match status" value="1"/>
</dbReference>
<dbReference type="InterPro" id="IPR036942">
    <property type="entry name" value="Beta-barrel_TonB_sf"/>
</dbReference>
<dbReference type="PROSITE" id="PS52016">
    <property type="entry name" value="TONB_DEPENDENT_REC_3"/>
    <property type="match status" value="1"/>
</dbReference>
<dbReference type="Pfam" id="PF07715">
    <property type="entry name" value="Plug"/>
    <property type="match status" value="1"/>
</dbReference>
<evidence type="ECO:0000256" key="9">
    <source>
        <dbReference type="RuleBase" id="RU003357"/>
    </source>
</evidence>
<keyword evidence="2 8" id="KW-0813">Transport</keyword>
<dbReference type="InterPro" id="IPR008969">
    <property type="entry name" value="CarboxyPept-like_regulatory"/>
</dbReference>
<feature type="domain" description="TonB-dependent receptor-like beta-barrel" evidence="11">
    <location>
        <begin position="563"/>
        <end position="1135"/>
    </location>
</feature>
<dbReference type="EMBL" id="JAHESF010000017">
    <property type="protein sequence ID" value="MBT1698760.1"/>
    <property type="molecule type" value="Genomic_DNA"/>
</dbReference>
<evidence type="ECO:0000259" key="12">
    <source>
        <dbReference type="Pfam" id="PF07715"/>
    </source>
</evidence>
<comment type="caution">
    <text evidence="13">The sequence shown here is derived from an EMBL/GenBank/DDBJ whole genome shotgun (WGS) entry which is preliminary data.</text>
</comment>
<evidence type="ECO:0000256" key="2">
    <source>
        <dbReference type="ARBA" id="ARBA00022448"/>
    </source>
</evidence>
<dbReference type="Gene3D" id="2.170.130.10">
    <property type="entry name" value="TonB-dependent receptor, plug domain"/>
    <property type="match status" value="1"/>
</dbReference>
<keyword evidence="6 8" id="KW-0472">Membrane</keyword>
<gene>
    <name evidence="13" type="ORF">KK083_17845</name>
</gene>
<protein>
    <submittedName>
        <fullName evidence="13">SusC/RagA family TonB-linked outer membrane protein</fullName>
    </submittedName>
</protein>
<evidence type="ECO:0000256" key="6">
    <source>
        <dbReference type="ARBA" id="ARBA00023136"/>
    </source>
</evidence>
<dbReference type="InterPro" id="IPR023996">
    <property type="entry name" value="TonB-dep_OMP_SusC/RagA"/>
</dbReference>
<dbReference type="NCBIfam" id="TIGR04056">
    <property type="entry name" value="OMP_RagA_SusC"/>
    <property type="match status" value="1"/>
</dbReference>
<keyword evidence="14" id="KW-1185">Reference proteome</keyword>
<dbReference type="GO" id="GO:0009279">
    <property type="term" value="C:cell outer membrane"/>
    <property type="evidence" value="ECO:0007669"/>
    <property type="project" value="UniProtKB-SubCell"/>
</dbReference>
<evidence type="ECO:0000256" key="4">
    <source>
        <dbReference type="ARBA" id="ARBA00022692"/>
    </source>
</evidence>
<evidence type="ECO:0000256" key="8">
    <source>
        <dbReference type="PROSITE-ProRule" id="PRU01360"/>
    </source>
</evidence>
<dbReference type="InterPro" id="IPR023997">
    <property type="entry name" value="TonB-dep_OMP_SusC/RagA_CS"/>
</dbReference>
<evidence type="ECO:0000256" key="1">
    <source>
        <dbReference type="ARBA" id="ARBA00004571"/>
    </source>
</evidence>
<dbReference type="Pfam" id="PF00593">
    <property type="entry name" value="TonB_dep_Rec_b-barrel"/>
    <property type="match status" value="1"/>
</dbReference>
<dbReference type="InterPro" id="IPR012910">
    <property type="entry name" value="Plug_dom"/>
</dbReference>
<feature type="domain" description="TonB-dependent receptor plug" evidence="12">
    <location>
        <begin position="224"/>
        <end position="346"/>
    </location>
</feature>
<dbReference type="Proteomes" id="UP001319200">
    <property type="component" value="Unassembled WGS sequence"/>
</dbReference>
<comment type="similarity">
    <text evidence="8 9">Belongs to the TonB-dependent receptor family.</text>
</comment>
<proteinExistence type="inferred from homology"/>
<dbReference type="RefSeq" id="WP_254165530.1">
    <property type="nucleotide sequence ID" value="NZ_JAHESF010000017.1"/>
</dbReference>
<keyword evidence="7 8" id="KW-0998">Cell outer membrane</keyword>
<feature type="signal peptide" evidence="10">
    <location>
        <begin position="1"/>
        <end position="25"/>
    </location>
</feature>
<comment type="subcellular location">
    <subcellularLocation>
        <location evidence="1 8">Cell outer membrane</location>
        <topology evidence="1 8">Multi-pass membrane protein</topology>
    </subcellularLocation>
</comment>
<sequence length="1179" mass="127138">MKYFYIAFASLVLLLCCKSNGVAQADEQLTLTEALKAIQKTYNVYFLYEASNLQGKTVSKSALVLSGDIEDALKPVLAPFRFKWEKINGNTYVVAPDKNNAGTDDNSGAAFPGAPVASGLTASRSGAYIKQTVSGKVTLHDENNAGVPGVNIYVKGTSIGTFTSIDGTYTIEVPSVDAVLVFSFIGYKTVEETVGERTVIDVSLVQDITTLGEVVVTAIGLEADKRQLAYSIQNVNAEQVANARDANLVSALSGKVAGVQVTSSSGSPGASAAIRIRGNKSFRDTNSPLFVVDGVPVDNGISGNGSTGVDVSNRAIDFNAMDIESMSVLKGPAATALYGIRAANGAVVITTKRGKKSAPVIMLTSSYSLDQVNKLPPRQSLYAQGAPSGGVYAYIDPGTSSAANINSWGPLISELEFNNENRYPYDRNGRLVPRGTGNGNPAKAYDPYETFFVNGHTLDHNLSVSGGNDLVKYYVSAAKLDQTGVVPNATFQRTSFRSNVDVNLSPRFTLGTSAMFVNSGGDRVLRGNMVSGVMSGVLRTTPTFDIGNGLQGRNAADDPTTYQLSNGEQRAFAWNASTANVKYDNPFFTVNHAPWRDNVNRFMGNFSLGYEIAKGIKAQYKVGVDHFTDRRNSAIDVNSASEPYGTVSQSVRTNTDINSDLMLLIHRQLNENLELNATVGHNFFSTHFVTQSASGKELVIPGFYNILNAKTVTSDESMTRRKVAGLYADVKLSYKDLLLLNLSGRNDWSSTLPRANNSFFYPAISAGLVVSELLHLPAQHLLSYAKLRASYGQAGNDASIYATGTYYDGAVLDGDDIIGGVNFPAYGTTAFERSSVLGNNKLRAELSTTYEAGADLKFINGRIGVDVTAYKIVSDDQIVTALVAAPSGYASYRKNAGTIENKGIEVVLSGMPIEQKNFTWEIVVNFTHNRNIVTDVPDNVESISLASFTGLSSLIVEGQPYGVLYGTKYKRNEAGKLIIGNDGWPVINDVQGVVGDPNPDWLSGITNTLTYKSLSFSFLWDIRKGGDIWNGTRGFLNYLGISKETGEQRTIENFVYDGVTAEGQVNTTPVDFANPVNGLTGIRWRRSGTYGVAEDVIEDGSWVRLRNVSLSYTFPKFRTANLLSGAKLTLYAKNLLLFTSYTGIDPETNLRGASSDAGWDYFNMPNTKSFGATLQFTLK</sequence>
<keyword evidence="4 8" id="KW-0812">Transmembrane</keyword>
<evidence type="ECO:0000256" key="10">
    <source>
        <dbReference type="SAM" id="SignalP"/>
    </source>
</evidence>
<evidence type="ECO:0000259" key="11">
    <source>
        <dbReference type="Pfam" id="PF00593"/>
    </source>
</evidence>
<dbReference type="AlphaFoldDB" id="A0AAP2DLX9"/>
<accession>A0AAP2DLX9</accession>
<dbReference type="Gene3D" id="2.40.170.20">
    <property type="entry name" value="TonB-dependent receptor, beta-barrel domain"/>
    <property type="match status" value="1"/>
</dbReference>
<keyword evidence="5 9" id="KW-0798">TonB box</keyword>
<dbReference type="SUPFAM" id="SSF56935">
    <property type="entry name" value="Porins"/>
    <property type="match status" value="1"/>
</dbReference>